<dbReference type="KEGG" id="aor:AO090005001046"/>
<dbReference type="EMBL" id="AP007151">
    <property type="protein sequence ID" value="BAE56024.1"/>
    <property type="molecule type" value="Genomic_DNA"/>
</dbReference>
<dbReference type="AlphaFoldDB" id="Q2UQZ1"/>
<dbReference type="GeneID" id="5989971"/>
<evidence type="ECO:0000313" key="2">
    <source>
        <dbReference type="EMBL" id="BAE56024.1"/>
    </source>
</evidence>
<name>Q2UQZ1_ASPOR</name>
<sequence length="185" mass="20371">METLLSHNELQYSPTFMLTLESNLELLEALAKTWPIATLFLEFFQTMTAPDQFNKLLSVAVEECHKRAIGDKQDDPEAPRRPTSFKRPKLQQVVLPQSRVVFQILARETQRRQAALLRSHGSGTAFREVETTSFGSGSGATPGSADDISPGDLGDALESCEPTAVLRNLREIIRIGNSQGADNAT</sequence>
<accession>Q2UQZ1</accession>
<dbReference type="HOGENOM" id="CLU_1461000_0_0_1"/>
<dbReference type="VEuPathDB" id="FungiDB:AO090005001046"/>
<organism evidence="2 3">
    <name type="scientific">Aspergillus oryzae (strain ATCC 42149 / RIB 40)</name>
    <name type="common">Yellow koji mold</name>
    <dbReference type="NCBI Taxonomy" id="510516"/>
    <lineage>
        <taxon>Eukaryota</taxon>
        <taxon>Fungi</taxon>
        <taxon>Dikarya</taxon>
        <taxon>Ascomycota</taxon>
        <taxon>Pezizomycotina</taxon>
        <taxon>Eurotiomycetes</taxon>
        <taxon>Eurotiomycetidae</taxon>
        <taxon>Eurotiales</taxon>
        <taxon>Aspergillaceae</taxon>
        <taxon>Aspergillus</taxon>
        <taxon>Aspergillus subgen. Circumdati</taxon>
    </lineage>
</organism>
<reference evidence="2 3" key="1">
    <citation type="journal article" date="2005" name="Nature">
        <title>Genome sequencing and analysis of Aspergillus oryzae.</title>
        <authorList>
            <person name="Machida M."/>
            <person name="Asai K."/>
            <person name="Sano M."/>
            <person name="Tanaka T."/>
            <person name="Kumagai T."/>
            <person name="Terai G."/>
            <person name="Kusumoto K."/>
            <person name="Arima T."/>
            <person name="Akita O."/>
            <person name="Kashiwagi Y."/>
            <person name="Abe K."/>
            <person name="Gomi K."/>
            <person name="Horiuchi H."/>
            <person name="Kitamoto K."/>
            <person name="Kobayashi T."/>
            <person name="Takeuchi M."/>
            <person name="Denning D.W."/>
            <person name="Galagan J.E."/>
            <person name="Nierman W.C."/>
            <person name="Yu J."/>
            <person name="Archer D.B."/>
            <person name="Bennett J.W."/>
            <person name="Bhatnagar D."/>
            <person name="Cleveland T.E."/>
            <person name="Fedorova N.D."/>
            <person name="Gotoh O."/>
            <person name="Horikawa H."/>
            <person name="Hosoyama A."/>
            <person name="Ichinomiya M."/>
            <person name="Igarashi R."/>
            <person name="Iwashita K."/>
            <person name="Juvvadi P.R."/>
            <person name="Kato M."/>
            <person name="Kato Y."/>
            <person name="Kin T."/>
            <person name="Kokubun A."/>
            <person name="Maeda H."/>
            <person name="Maeyama N."/>
            <person name="Maruyama J."/>
            <person name="Nagasaki H."/>
            <person name="Nakajima T."/>
            <person name="Oda K."/>
            <person name="Okada K."/>
            <person name="Paulsen I."/>
            <person name="Sakamoto K."/>
            <person name="Sawano T."/>
            <person name="Takahashi M."/>
            <person name="Takase K."/>
            <person name="Terabayashi Y."/>
            <person name="Wortman J."/>
            <person name="Yamada O."/>
            <person name="Yamagata Y."/>
            <person name="Anazawa H."/>
            <person name="Hata Y."/>
            <person name="Koide Y."/>
            <person name="Komori T."/>
            <person name="Koyama Y."/>
            <person name="Minetoki T."/>
            <person name="Suharnan S."/>
            <person name="Tanaka A."/>
            <person name="Isono K."/>
            <person name="Kuhara S."/>
            <person name="Ogasawara N."/>
            <person name="Kikuchi H."/>
        </authorList>
    </citation>
    <scope>NUCLEOTIDE SEQUENCE [LARGE SCALE GENOMIC DNA]</scope>
    <source>
        <strain evidence="3">ATCC 42149 / RIB 40</strain>
    </source>
</reference>
<evidence type="ECO:0000313" key="3">
    <source>
        <dbReference type="Proteomes" id="UP000006564"/>
    </source>
</evidence>
<protein>
    <submittedName>
        <fullName evidence="2">DNA, SC005</fullName>
    </submittedName>
</protein>
<dbReference type="RefSeq" id="XP_023089202.1">
    <property type="nucleotide sequence ID" value="XM_023233496.1"/>
</dbReference>
<dbReference type="Proteomes" id="UP000006564">
    <property type="component" value="Chromosome 1"/>
</dbReference>
<proteinExistence type="predicted"/>
<feature type="region of interest" description="Disordered" evidence="1">
    <location>
        <begin position="68"/>
        <end position="88"/>
    </location>
</feature>
<dbReference type="OMA" id="QYSPTFM"/>
<gene>
    <name evidence="2" type="ORF">AO090005001046</name>
</gene>
<evidence type="ECO:0000256" key="1">
    <source>
        <dbReference type="SAM" id="MobiDB-lite"/>
    </source>
</evidence>
<feature type="compositionally biased region" description="Polar residues" evidence="1">
    <location>
        <begin position="131"/>
        <end position="141"/>
    </location>
</feature>
<keyword evidence="3" id="KW-1185">Reference proteome</keyword>
<feature type="compositionally biased region" description="Basic and acidic residues" evidence="1">
    <location>
        <begin position="68"/>
        <end position="80"/>
    </location>
</feature>
<feature type="region of interest" description="Disordered" evidence="1">
    <location>
        <begin position="127"/>
        <end position="156"/>
    </location>
</feature>